<evidence type="ECO:0000256" key="3">
    <source>
        <dbReference type="ARBA" id="ARBA00022833"/>
    </source>
</evidence>
<dbReference type="PROSITE" id="PS50048">
    <property type="entry name" value="ZN2_CY6_FUNGAL_2"/>
    <property type="match status" value="1"/>
</dbReference>
<evidence type="ECO:0000313" key="10">
    <source>
        <dbReference type="EMBL" id="EPB91671.1"/>
    </source>
</evidence>
<feature type="region of interest" description="Disordered" evidence="8">
    <location>
        <begin position="95"/>
        <end position="176"/>
    </location>
</feature>
<dbReference type="InterPro" id="IPR036864">
    <property type="entry name" value="Zn2-C6_fun-type_DNA-bd_sf"/>
</dbReference>
<feature type="region of interest" description="Disordered" evidence="8">
    <location>
        <begin position="844"/>
        <end position="874"/>
    </location>
</feature>
<dbReference type="Proteomes" id="UP000014254">
    <property type="component" value="Unassembled WGS sequence"/>
</dbReference>
<dbReference type="CDD" id="cd12148">
    <property type="entry name" value="fungal_TF_MHR"/>
    <property type="match status" value="1"/>
</dbReference>
<evidence type="ECO:0000256" key="2">
    <source>
        <dbReference type="ARBA" id="ARBA00022723"/>
    </source>
</evidence>
<evidence type="ECO:0000256" key="8">
    <source>
        <dbReference type="SAM" id="MobiDB-lite"/>
    </source>
</evidence>
<evidence type="ECO:0000313" key="11">
    <source>
        <dbReference type="Proteomes" id="UP000014254"/>
    </source>
</evidence>
<accession>S2JMT5</accession>
<dbReference type="GO" id="GO:0003677">
    <property type="term" value="F:DNA binding"/>
    <property type="evidence" value="ECO:0007669"/>
    <property type="project" value="UniProtKB-KW"/>
</dbReference>
<dbReference type="AlphaFoldDB" id="S2JMT5"/>
<keyword evidence="11" id="KW-1185">Reference proteome</keyword>
<dbReference type="STRING" id="1220926.S2JMT5"/>
<evidence type="ECO:0000259" key="9">
    <source>
        <dbReference type="PROSITE" id="PS50048"/>
    </source>
</evidence>
<dbReference type="VEuPathDB" id="FungiDB:HMPREF1544_01381"/>
<dbReference type="eggNOG" id="ENOG502QV53">
    <property type="taxonomic scope" value="Eukaryota"/>
</dbReference>
<dbReference type="OrthoDB" id="39175at2759"/>
<evidence type="ECO:0000256" key="7">
    <source>
        <dbReference type="ARBA" id="ARBA00023242"/>
    </source>
</evidence>
<feature type="domain" description="Zn(2)-C6 fungal-type" evidence="9">
    <location>
        <begin position="18"/>
        <end position="48"/>
    </location>
</feature>
<feature type="compositionally biased region" description="Low complexity" evidence="8">
    <location>
        <begin position="846"/>
        <end position="857"/>
    </location>
</feature>
<dbReference type="CDD" id="cd00067">
    <property type="entry name" value="GAL4"/>
    <property type="match status" value="1"/>
</dbReference>
<dbReference type="Gene3D" id="4.10.240.10">
    <property type="entry name" value="Zn(2)-C6 fungal-type DNA-binding domain"/>
    <property type="match status" value="1"/>
</dbReference>
<dbReference type="GO" id="GO:0005634">
    <property type="term" value="C:nucleus"/>
    <property type="evidence" value="ECO:0007669"/>
    <property type="project" value="UniProtKB-SubCell"/>
</dbReference>
<feature type="region of interest" description="Disordered" evidence="8">
    <location>
        <begin position="720"/>
        <end position="796"/>
    </location>
</feature>
<keyword evidence="5" id="KW-0238">DNA-binding</keyword>
<keyword evidence="7" id="KW-0539">Nucleus</keyword>
<dbReference type="PROSITE" id="PS00463">
    <property type="entry name" value="ZN2_CY6_FUNGAL_1"/>
    <property type="match status" value="1"/>
</dbReference>
<keyword evidence="3" id="KW-0862">Zinc</keyword>
<proteinExistence type="predicted"/>
<keyword evidence="4" id="KW-0805">Transcription regulation</keyword>
<dbReference type="PANTHER" id="PTHR31313">
    <property type="entry name" value="TY1 ENHANCER ACTIVATOR"/>
    <property type="match status" value="1"/>
</dbReference>
<dbReference type="EMBL" id="KE123906">
    <property type="protein sequence ID" value="EPB91671.1"/>
    <property type="molecule type" value="Genomic_DNA"/>
</dbReference>
<dbReference type="InterPro" id="IPR007219">
    <property type="entry name" value="XnlR_reg_dom"/>
</dbReference>
<dbReference type="InterPro" id="IPR001138">
    <property type="entry name" value="Zn2Cys6_DnaBD"/>
</dbReference>
<dbReference type="InParanoid" id="S2JMT5"/>
<evidence type="ECO:0000256" key="6">
    <source>
        <dbReference type="ARBA" id="ARBA00023163"/>
    </source>
</evidence>
<dbReference type="Pfam" id="PF04082">
    <property type="entry name" value="Fungal_trans"/>
    <property type="match status" value="1"/>
</dbReference>
<reference evidence="11" key="1">
    <citation type="submission" date="2013-05" db="EMBL/GenBank/DDBJ databases">
        <title>The Genome sequence of Mucor circinelloides f. circinelloides 1006PhL.</title>
        <authorList>
            <consortium name="The Broad Institute Genomics Platform"/>
            <person name="Cuomo C."/>
            <person name="Earl A."/>
            <person name="Findley K."/>
            <person name="Lee S.C."/>
            <person name="Walker B."/>
            <person name="Young S."/>
            <person name="Zeng Q."/>
            <person name="Gargeya S."/>
            <person name="Fitzgerald M."/>
            <person name="Haas B."/>
            <person name="Abouelleil A."/>
            <person name="Allen A.W."/>
            <person name="Alvarado L."/>
            <person name="Arachchi H.M."/>
            <person name="Berlin A.M."/>
            <person name="Chapman S.B."/>
            <person name="Gainer-Dewar J."/>
            <person name="Goldberg J."/>
            <person name="Griggs A."/>
            <person name="Gujja S."/>
            <person name="Hansen M."/>
            <person name="Howarth C."/>
            <person name="Imamovic A."/>
            <person name="Ireland A."/>
            <person name="Larimer J."/>
            <person name="McCowan C."/>
            <person name="Murphy C."/>
            <person name="Pearson M."/>
            <person name="Poon T.W."/>
            <person name="Priest M."/>
            <person name="Roberts A."/>
            <person name="Saif S."/>
            <person name="Shea T."/>
            <person name="Sisk P."/>
            <person name="Sykes S."/>
            <person name="Wortman J."/>
            <person name="Nusbaum C."/>
            <person name="Birren B."/>
        </authorList>
    </citation>
    <scope>NUCLEOTIDE SEQUENCE [LARGE SCALE GENOMIC DNA]</scope>
    <source>
        <strain evidence="11">1006PhL</strain>
    </source>
</reference>
<gene>
    <name evidence="10" type="ORF">HMPREF1544_01381</name>
</gene>
<feature type="compositionally biased region" description="Polar residues" evidence="8">
    <location>
        <begin position="142"/>
        <end position="173"/>
    </location>
</feature>
<name>S2JMT5_MUCC1</name>
<dbReference type="SUPFAM" id="SSF57701">
    <property type="entry name" value="Zn2/Cys6 DNA-binding domain"/>
    <property type="match status" value="1"/>
</dbReference>
<evidence type="ECO:0000256" key="5">
    <source>
        <dbReference type="ARBA" id="ARBA00023125"/>
    </source>
</evidence>
<dbReference type="SMART" id="SM00906">
    <property type="entry name" value="Fungal_trans"/>
    <property type="match status" value="1"/>
</dbReference>
<dbReference type="GO" id="GO:0008270">
    <property type="term" value="F:zinc ion binding"/>
    <property type="evidence" value="ECO:0007669"/>
    <property type="project" value="InterPro"/>
</dbReference>
<organism evidence="10 11">
    <name type="scientific">Mucor circinelloides f. circinelloides (strain 1006PhL)</name>
    <name type="common">Mucormycosis agent</name>
    <name type="synonym">Calyptromyces circinelloides</name>
    <dbReference type="NCBI Taxonomy" id="1220926"/>
    <lineage>
        <taxon>Eukaryota</taxon>
        <taxon>Fungi</taxon>
        <taxon>Fungi incertae sedis</taxon>
        <taxon>Mucoromycota</taxon>
        <taxon>Mucoromycotina</taxon>
        <taxon>Mucoromycetes</taxon>
        <taxon>Mucorales</taxon>
        <taxon>Mucorineae</taxon>
        <taxon>Mucoraceae</taxon>
        <taxon>Mucor</taxon>
    </lineage>
</organism>
<evidence type="ECO:0000256" key="1">
    <source>
        <dbReference type="ARBA" id="ARBA00004123"/>
    </source>
</evidence>
<dbReference type="SMART" id="SM00066">
    <property type="entry name" value="GAL4"/>
    <property type="match status" value="1"/>
</dbReference>
<feature type="compositionally biased region" description="Basic residues" evidence="8">
    <location>
        <begin position="110"/>
        <end position="120"/>
    </location>
</feature>
<feature type="compositionally biased region" description="Polar residues" evidence="8">
    <location>
        <begin position="725"/>
        <end position="765"/>
    </location>
</feature>
<dbReference type="GO" id="GO:0000981">
    <property type="term" value="F:DNA-binding transcription factor activity, RNA polymerase II-specific"/>
    <property type="evidence" value="ECO:0007669"/>
    <property type="project" value="InterPro"/>
</dbReference>
<comment type="subcellular location">
    <subcellularLocation>
        <location evidence="1">Nucleus</location>
    </subcellularLocation>
</comment>
<dbReference type="GO" id="GO:0006351">
    <property type="term" value="P:DNA-templated transcription"/>
    <property type="evidence" value="ECO:0007669"/>
    <property type="project" value="InterPro"/>
</dbReference>
<evidence type="ECO:0000256" key="4">
    <source>
        <dbReference type="ARBA" id="ARBA00023015"/>
    </source>
</evidence>
<dbReference type="OMA" id="SMEQGWI"/>
<feature type="compositionally biased region" description="Polar residues" evidence="8">
    <location>
        <begin position="121"/>
        <end position="133"/>
    </location>
</feature>
<keyword evidence="6" id="KW-0804">Transcription</keyword>
<keyword evidence="2" id="KW-0479">Metal-binding</keyword>
<sequence length="922" mass="104080">MSISSDEATTKRQRVSRACDLCRKKKIKCDGASPVCGNCLAFHLECSYKDTTKKRGPPKGYIEAIENRLHKLEAYLNDVVKEEQDDPRTLELIRELQSPLETPGGEKIKGRPQRRQRRNKQNTVSSNDTTMASPLSPLFDSPTLTHSDLPDEQTSSSTAIGSPANDSTGQLSMDENGGVRYLGKSSGFYLLSNSRTYQNGAFHFSGYAHQYKVDQLQPSRKRRYSNVDPFELPPKDLSEHLIALYFTHFYPVLPMFYKRRLVCSASPFEPVSPLLLNAIYAIASRVTPDERVRSDPNSPDTAGDIFYERAKCLLDDYYDTPKISTVQALLLMASHQQGAMKSARAWLYSGMAFRMAQDLGLNRNCDHWNISPEERERRKRVFWCCYIVDRVTSAIYGRSSNFEERDCDVPFPAVDDDEPIASKEQQDQSKPPIKLLELFTQNIKICEILGHVLKNIYYVKAKHHTDSQYIDHILTTLHRQLLQWHSNLPVSLQYKLPNTQIGEKGPDPPSAICQLHLTYYTTMILLHRSFIPGPTQSHLPISLPSYKICESAATSILDIVNIMLGENHLRYVHNFSVFFVFTAGIIFIKVASSVDPNRAFDAKININRIMRALDDLEVTWMNAARCCNILGELAGLRDIKLECDKYVPKLDNNKSSPPPCIAVPNSPEISNADNMPVMQSMTTDYSEWNSSSSSANSTPATQKEFNAGFSLFSPTPTSSIPISSVRQSIQHGRSSSLDSKYNMHQKNQDSGNQRSSSTSVLNITPTMDPFAAPGIIPNPSQQQEFDPLGTAFWGMPTSLNTDEWDSYFGNLQQQQPQASPQEQQLNDLLMSTSNSLQQASNYIYEQQQQQQQQQQQHQHQHQHKHSNSISSLDLPLSPSQSVLLGFLDDSNQRNNQEQITFVSSPKAIEYNSNNSNNDILQW</sequence>
<protein>
    <recommendedName>
        <fullName evidence="9">Zn(2)-C6 fungal-type domain-containing protein</fullName>
    </recommendedName>
</protein>
<dbReference type="InterPro" id="IPR051615">
    <property type="entry name" value="Transcr_Regulatory_Elem"/>
</dbReference>
<dbReference type="Pfam" id="PF00172">
    <property type="entry name" value="Zn_clus"/>
    <property type="match status" value="1"/>
</dbReference>
<dbReference type="PANTHER" id="PTHR31313:SF78">
    <property type="entry name" value="TRANSCRIPTION FACTOR DOMAIN-CONTAINING PROTEIN"/>
    <property type="match status" value="1"/>
</dbReference>